<name>A0ABR1SGR3_9PEZI</name>
<protein>
    <submittedName>
        <fullName evidence="5">Uncharacterized protein</fullName>
    </submittedName>
</protein>
<feature type="compositionally biased region" description="Low complexity" evidence="4">
    <location>
        <begin position="48"/>
        <end position="67"/>
    </location>
</feature>
<dbReference type="PANTHER" id="PTHR24198">
    <property type="entry name" value="ANKYRIN REPEAT AND PROTEIN KINASE DOMAIN-CONTAINING PROTEIN"/>
    <property type="match status" value="1"/>
</dbReference>
<dbReference type="Gene3D" id="1.25.40.20">
    <property type="entry name" value="Ankyrin repeat-containing domain"/>
    <property type="match status" value="1"/>
</dbReference>
<feature type="region of interest" description="Disordered" evidence="4">
    <location>
        <begin position="1"/>
        <end position="67"/>
    </location>
</feature>
<dbReference type="PROSITE" id="PS50088">
    <property type="entry name" value="ANK_REPEAT"/>
    <property type="match status" value="3"/>
</dbReference>
<keyword evidence="1" id="KW-0677">Repeat</keyword>
<dbReference type="SUPFAM" id="SSF48403">
    <property type="entry name" value="Ankyrin repeat"/>
    <property type="match status" value="1"/>
</dbReference>
<evidence type="ECO:0000313" key="6">
    <source>
        <dbReference type="Proteomes" id="UP001396898"/>
    </source>
</evidence>
<dbReference type="PROSITE" id="PS50297">
    <property type="entry name" value="ANK_REP_REGION"/>
    <property type="match status" value="2"/>
</dbReference>
<keyword evidence="2 3" id="KW-0040">ANK repeat</keyword>
<reference evidence="5 6" key="1">
    <citation type="submission" date="2023-01" db="EMBL/GenBank/DDBJ databases">
        <title>Analysis of 21 Apiospora genomes using comparative genomics revels a genus with tremendous synthesis potential of carbohydrate active enzymes and secondary metabolites.</title>
        <authorList>
            <person name="Sorensen T."/>
        </authorList>
    </citation>
    <scope>NUCLEOTIDE SEQUENCE [LARGE SCALE GENOMIC DNA]</scope>
    <source>
        <strain evidence="5 6">CBS 20057</strain>
    </source>
</reference>
<evidence type="ECO:0000256" key="1">
    <source>
        <dbReference type="ARBA" id="ARBA00022737"/>
    </source>
</evidence>
<accession>A0ABR1SGR3</accession>
<feature type="compositionally biased region" description="Low complexity" evidence="4">
    <location>
        <begin position="198"/>
        <end position="212"/>
    </location>
</feature>
<dbReference type="Proteomes" id="UP001396898">
    <property type="component" value="Unassembled WGS sequence"/>
</dbReference>
<keyword evidence="6" id="KW-1185">Reference proteome</keyword>
<feature type="region of interest" description="Disordered" evidence="4">
    <location>
        <begin position="198"/>
        <end position="217"/>
    </location>
</feature>
<evidence type="ECO:0000256" key="2">
    <source>
        <dbReference type="ARBA" id="ARBA00023043"/>
    </source>
</evidence>
<evidence type="ECO:0000256" key="3">
    <source>
        <dbReference type="PROSITE-ProRule" id="PRU00023"/>
    </source>
</evidence>
<feature type="repeat" description="ANK" evidence="3">
    <location>
        <begin position="321"/>
        <end position="353"/>
    </location>
</feature>
<gene>
    <name evidence="5" type="ORF">PG991_002921</name>
</gene>
<dbReference type="InterPro" id="IPR002110">
    <property type="entry name" value="Ankyrin_rpt"/>
</dbReference>
<dbReference type="Pfam" id="PF12796">
    <property type="entry name" value="Ank_2"/>
    <property type="match status" value="2"/>
</dbReference>
<comment type="caution">
    <text evidence="5">The sequence shown here is derived from an EMBL/GenBank/DDBJ whole genome shotgun (WGS) entry which is preliminary data.</text>
</comment>
<dbReference type="SMART" id="SM00248">
    <property type="entry name" value="ANK"/>
    <property type="match status" value="4"/>
</dbReference>
<feature type="repeat" description="ANK" evidence="3">
    <location>
        <begin position="251"/>
        <end position="283"/>
    </location>
</feature>
<organism evidence="5 6">
    <name type="scientific">Apiospora marii</name>
    <dbReference type="NCBI Taxonomy" id="335849"/>
    <lineage>
        <taxon>Eukaryota</taxon>
        <taxon>Fungi</taxon>
        <taxon>Dikarya</taxon>
        <taxon>Ascomycota</taxon>
        <taxon>Pezizomycotina</taxon>
        <taxon>Sordariomycetes</taxon>
        <taxon>Xylariomycetidae</taxon>
        <taxon>Amphisphaeriales</taxon>
        <taxon>Apiosporaceae</taxon>
        <taxon>Apiospora</taxon>
    </lineage>
</organism>
<dbReference type="EMBL" id="JAQQWI010000006">
    <property type="protein sequence ID" value="KAK8033523.1"/>
    <property type="molecule type" value="Genomic_DNA"/>
</dbReference>
<feature type="repeat" description="ANK" evidence="3">
    <location>
        <begin position="218"/>
        <end position="250"/>
    </location>
</feature>
<feature type="region of interest" description="Disordered" evidence="4">
    <location>
        <begin position="105"/>
        <end position="125"/>
    </location>
</feature>
<evidence type="ECO:0000256" key="4">
    <source>
        <dbReference type="SAM" id="MobiDB-lite"/>
    </source>
</evidence>
<dbReference type="InterPro" id="IPR036770">
    <property type="entry name" value="Ankyrin_rpt-contain_sf"/>
</dbReference>
<sequence length="355" mass="38070">MATEKPALPPPPPTKSMATIDPKPVYIAPTHPPSPPTTVTGAIHSVNSMSPASSTRTASTASAAGTPPSNVWNYLGPEKVPDSNPVNRCQFSLFGLPSMLGSSWDDSHDAVRDIPSPQPSEQLAERHTDHNHNHISVPVDHTFSADDLETIDFLLSDPEFLQAMHHKSPADLPAATPHQDAPRLGVNAPVEIPSPAVTVTHHSTTSTPTQAAGSEEKAWRGPLHIAVQKGNDRIVRLLICHTKDCNERDSSGATPLYYAVTGGFETVVKTLVSHGARIGDVDEGERNALHWAVSERREGVLRALLELCCANTALINSYDTGGMTPLHMAIDNGFEAGVDLLLQYGADINYRARVP</sequence>
<proteinExistence type="predicted"/>
<evidence type="ECO:0000313" key="5">
    <source>
        <dbReference type="EMBL" id="KAK8033523.1"/>
    </source>
</evidence>
<dbReference type="PANTHER" id="PTHR24198:SF165">
    <property type="entry name" value="ANKYRIN REPEAT-CONTAINING PROTEIN-RELATED"/>
    <property type="match status" value="1"/>
</dbReference>